<dbReference type="Proteomes" id="UP001597383">
    <property type="component" value="Unassembled WGS sequence"/>
</dbReference>
<reference evidence="2" key="1">
    <citation type="journal article" date="2019" name="Int. J. Syst. Evol. Microbiol.">
        <title>The Global Catalogue of Microorganisms (GCM) 10K type strain sequencing project: providing services to taxonomists for standard genome sequencing and annotation.</title>
        <authorList>
            <consortium name="The Broad Institute Genomics Platform"/>
            <consortium name="The Broad Institute Genome Sequencing Center for Infectious Disease"/>
            <person name="Wu L."/>
            <person name="Ma J."/>
        </authorList>
    </citation>
    <scope>NUCLEOTIDE SEQUENCE [LARGE SCALE GENOMIC DNA]</scope>
    <source>
        <strain evidence="2">R28</strain>
    </source>
</reference>
<dbReference type="EMBL" id="JBHUHQ010000015">
    <property type="protein sequence ID" value="MFD2044763.1"/>
    <property type="molecule type" value="Genomic_DNA"/>
</dbReference>
<evidence type="ECO:0000313" key="2">
    <source>
        <dbReference type="Proteomes" id="UP001597383"/>
    </source>
</evidence>
<sequence>MKLGLGTMKGKIVAGVLVAGVISGTGVAFANTDAGENLRQWYNGMFNQTVDNIEGEVTEYGESRMPELMEEYEGLKSEAELEIDLTRDMETNESLEEILAAKMSHIQSLDAEQQEILENIGLEFYNVYLDGFFEIQRLQGEGLEYATNDLTAFTDEVGQASVDQMTTDLNTARDEAVTDLEDAIREAQEALTAELENQEEIITRNLIQQVDWHINDLRTTVTELLNGLVEEQQAIIVAAAEELEADALEALDEVVSGINE</sequence>
<gene>
    <name evidence="1" type="ORF">ACFSJF_10835</name>
</gene>
<protein>
    <submittedName>
        <fullName evidence="1">Uncharacterized protein</fullName>
    </submittedName>
</protein>
<accession>A0ABW4VZQ4</accession>
<keyword evidence="2" id="KW-1185">Reference proteome</keyword>
<comment type="caution">
    <text evidence="1">The sequence shown here is derived from an EMBL/GenBank/DDBJ whole genome shotgun (WGS) entry which is preliminary data.</text>
</comment>
<organism evidence="1 2">
    <name type="scientific">Ornithinibacillus salinisoli</name>
    <dbReference type="NCBI Taxonomy" id="1848459"/>
    <lineage>
        <taxon>Bacteria</taxon>
        <taxon>Bacillati</taxon>
        <taxon>Bacillota</taxon>
        <taxon>Bacilli</taxon>
        <taxon>Bacillales</taxon>
        <taxon>Bacillaceae</taxon>
        <taxon>Ornithinibacillus</taxon>
    </lineage>
</organism>
<name>A0ABW4VZQ4_9BACI</name>
<proteinExistence type="predicted"/>
<dbReference type="RefSeq" id="WP_377556002.1">
    <property type="nucleotide sequence ID" value="NZ_JBHUHQ010000015.1"/>
</dbReference>
<evidence type="ECO:0000313" key="1">
    <source>
        <dbReference type="EMBL" id="MFD2044763.1"/>
    </source>
</evidence>